<name>A0A1Z4VUI5_9GAMM</name>
<protein>
    <submittedName>
        <fullName evidence="1">CRISPR-associated protein Cse3</fullName>
    </submittedName>
</protein>
<dbReference type="SUPFAM" id="SSF117987">
    <property type="entry name" value="CRISPR-associated protein"/>
    <property type="match status" value="2"/>
</dbReference>
<evidence type="ECO:0000313" key="1">
    <source>
        <dbReference type="EMBL" id="BAZ95173.1"/>
    </source>
</evidence>
<dbReference type="Pfam" id="PF08798">
    <property type="entry name" value="CRISPR_assoc"/>
    <property type="match status" value="1"/>
</dbReference>
<evidence type="ECO:0000313" key="2">
    <source>
        <dbReference type="Proteomes" id="UP000218765"/>
    </source>
</evidence>
<dbReference type="InterPro" id="IPR010179">
    <property type="entry name" value="CRISPR-assoc_prot_Cse3"/>
</dbReference>
<dbReference type="KEGG" id="ttc:FOKN1_2813"/>
<dbReference type="AlphaFoldDB" id="A0A1Z4VUI5"/>
<dbReference type="NCBIfam" id="TIGR01907">
    <property type="entry name" value="casE_Cse3"/>
    <property type="match status" value="1"/>
</dbReference>
<dbReference type="CDD" id="cd09727">
    <property type="entry name" value="Cas6_I-E"/>
    <property type="match status" value="1"/>
</dbReference>
<reference evidence="1 2" key="1">
    <citation type="submission" date="2017-05" db="EMBL/GenBank/DDBJ databases">
        <title>Thiocyanate degradation by Thiohalobacter thiocyanaticus FOKN1.</title>
        <authorList>
            <person name="Oshiki M."/>
            <person name="Fukushima T."/>
            <person name="Kawano S."/>
            <person name="Nakagawa J."/>
        </authorList>
    </citation>
    <scope>NUCLEOTIDE SEQUENCE [LARGE SCALE GENOMIC DNA]</scope>
    <source>
        <strain evidence="1 2">FOKN1</strain>
    </source>
</reference>
<dbReference type="Proteomes" id="UP000218765">
    <property type="component" value="Chromosome"/>
</dbReference>
<organism evidence="1 2">
    <name type="scientific">Thiohalobacter thiocyanaticus</name>
    <dbReference type="NCBI Taxonomy" id="585455"/>
    <lineage>
        <taxon>Bacteria</taxon>
        <taxon>Pseudomonadati</taxon>
        <taxon>Pseudomonadota</taxon>
        <taxon>Gammaproteobacteria</taxon>
        <taxon>Thiohalobacterales</taxon>
        <taxon>Thiohalobacteraceae</taxon>
        <taxon>Thiohalobacter</taxon>
    </lineage>
</organism>
<gene>
    <name evidence="1" type="ORF">FOKN1_2813</name>
</gene>
<dbReference type="RefSeq" id="WP_096367184.1">
    <property type="nucleotide sequence ID" value="NZ_AP018052.1"/>
</dbReference>
<dbReference type="Gene3D" id="3.30.70.1200">
    <property type="entry name" value="Crispr-associated protein, domain 1"/>
    <property type="match status" value="1"/>
</dbReference>
<dbReference type="SMART" id="SM01101">
    <property type="entry name" value="CRISPR_assoc"/>
    <property type="match status" value="1"/>
</dbReference>
<dbReference type="EMBL" id="AP018052">
    <property type="protein sequence ID" value="BAZ95173.1"/>
    <property type="molecule type" value="Genomic_DNA"/>
</dbReference>
<proteinExistence type="predicted"/>
<dbReference type="OrthoDB" id="9795689at2"/>
<dbReference type="Gene3D" id="3.30.70.1210">
    <property type="entry name" value="Crispr-associated protein, domain 2"/>
    <property type="match status" value="1"/>
</dbReference>
<keyword evidence="2" id="KW-1185">Reference proteome</keyword>
<accession>A0A1Z4VUI5</accession>
<sequence>MYLSRIELNRSGPGVTSLLKSLAVDDYRHHQFVWRLFEGVDERDFLYRREDAGHWPRYYTVSEREPQDDDGLWTIDIKPYTPRIEKGMRLAFSLRANPVVTRKNGDGRRQRHDVVMDHKKRIGFKDMPPRERPSLQAIIRDAGLAWLRPRAERHGFSFEEGLITVDGYEQHKSSKRRGTKTISFSTLDFGGLLTVTDEQAFREALFSGIGPAKGLGCGLLMVRRV</sequence>